<evidence type="ECO:0000256" key="1">
    <source>
        <dbReference type="SAM" id="Phobius"/>
    </source>
</evidence>
<proteinExistence type="predicted"/>
<reference evidence="2" key="1">
    <citation type="journal article" date="2020" name="Stud. Mycol.">
        <title>101 Dothideomycetes genomes: a test case for predicting lifestyles and emergence of pathogens.</title>
        <authorList>
            <person name="Haridas S."/>
            <person name="Albert R."/>
            <person name="Binder M."/>
            <person name="Bloem J."/>
            <person name="Labutti K."/>
            <person name="Salamov A."/>
            <person name="Andreopoulos B."/>
            <person name="Baker S."/>
            <person name="Barry K."/>
            <person name="Bills G."/>
            <person name="Bluhm B."/>
            <person name="Cannon C."/>
            <person name="Castanera R."/>
            <person name="Culley D."/>
            <person name="Daum C."/>
            <person name="Ezra D."/>
            <person name="Gonzalez J."/>
            <person name="Henrissat B."/>
            <person name="Kuo A."/>
            <person name="Liang C."/>
            <person name="Lipzen A."/>
            <person name="Lutzoni F."/>
            <person name="Magnuson J."/>
            <person name="Mondo S."/>
            <person name="Nolan M."/>
            <person name="Ohm R."/>
            <person name="Pangilinan J."/>
            <person name="Park H.-J."/>
            <person name="Ramirez L."/>
            <person name="Alfaro M."/>
            <person name="Sun H."/>
            <person name="Tritt A."/>
            <person name="Yoshinaga Y."/>
            <person name="Zwiers L.-H."/>
            <person name="Turgeon B."/>
            <person name="Goodwin S."/>
            <person name="Spatafora J."/>
            <person name="Crous P."/>
            <person name="Grigoriev I."/>
        </authorList>
    </citation>
    <scope>NUCLEOTIDE SEQUENCE</scope>
    <source>
        <strain evidence="2">CBS 121739</strain>
    </source>
</reference>
<dbReference type="OrthoDB" id="5412893at2759"/>
<keyword evidence="1" id="KW-1133">Transmembrane helix</keyword>
<name>A0A6A6VXS8_9PEZI</name>
<dbReference type="AlphaFoldDB" id="A0A6A6VXS8"/>
<sequence>MPFSTLVNRRALAFFGVVSLGGSYMLMKTRAITAQREQRQVGDYSVSTTRSGGGI</sequence>
<dbReference type="GeneID" id="54485730"/>
<organism evidence="2 3">
    <name type="scientific">Pseudovirgaria hyperparasitica</name>
    <dbReference type="NCBI Taxonomy" id="470096"/>
    <lineage>
        <taxon>Eukaryota</taxon>
        <taxon>Fungi</taxon>
        <taxon>Dikarya</taxon>
        <taxon>Ascomycota</taxon>
        <taxon>Pezizomycotina</taxon>
        <taxon>Dothideomycetes</taxon>
        <taxon>Dothideomycetes incertae sedis</taxon>
        <taxon>Acrospermales</taxon>
        <taxon>Acrospermaceae</taxon>
        <taxon>Pseudovirgaria</taxon>
    </lineage>
</organism>
<feature type="transmembrane region" description="Helical" evidence="1">
    <location>
        <begin position="6"/>
        <end position="27"/>
    </location>
</feature>
<dbReference type="RefSeq" id="XP_033596945.1">
    <property type="nucleotide sequence ID" value="XM_033744676.1"/>
</dbReference>
<evidence type="ECO:0000313" key="2">
    <source>
        <dbReference type="EMBL" id="KAF2754494.1"/>
    </source>
</evidence>
<accession>A0A6A6VXS8</accession>
<gene>
    <name evidence="2" type="ORF">EJ05DRAFT_479470</name>
</gene>
<evidence type="ECO:0000313" key="3">
    <source>
        <dbReference type="Proteomes" id="UP000799437"/>
    </source>
</evidence>
<dbReference type="Proteomes" id="UP000799437">
    <property type="component" value="Unassembled WGS sequence"/>
</dbReference>
<dbReference type="EMBL" id="ML996580">
    <property type="protein sequence ID" value="KAF2754494.1"/>
    <property type="molecule type" value="Genomic_DNA"/>
</dbReference>
<keyword evidence="3" id="KW-1185">Reference proteome</keyword>
<keyword evidence="1" id="KW-0472">Membrane</keyword>
<keyword evidence="1" id="KW-0812">Transmembrane</keyword>
<protein>
    <submittedName>
        <fullName evidence="2">Uncharacterized protein</fullName>
    </submittedName>
</protein>